<dbReference type="Proteomes" id="UP000270616">
    <property type="component" value="Unassembled WGS sequence"/>
</dbReference>
<organism evidence="2 3">
    <name type="scientific">Kocuria soli</name>
    <dbReference type="NCBI Taxonomy" id="2485125"/>
    <lineage>
        <taxon>Bacteria</taxon>
        <taxon>Bacillati</taxon>
        <taxon>Actinomycetota</taxon>
        <taxon>Actinomycetes</taxon>
        <taxon>Micrococcales</taxon>
        <taxon>Micrococcaceae</taxon>
        <taxon>Kocuria</taxon>
    </lineage>
</organism>
<dbReference type="InterPro" id="IPR050765">
    <property type="entry name" value="Riboflavin_Biosynth_HTPR"/>
</dbReference>
<gene>
    <name evidence="2" type="ORF">EDL96_09560</name>
</gene>
<dbReference type="GO" id="GO:0009231">
    <property type="term" value="P:riboflavin biosynthetic process"/>
    <property type="evidence" value="ECO:0007669"/>
    <property type="project" value="InterPro"/>
</dbReference>
<evidence type="ECO:0000313" key="2">
    <source>
        <dbReference type="EMBL" id="ROZ62699.1"/>
    </source>
</evidence>
<dbReference type="Pfam" id="PF01872">
    <property type="entry name" value="RibD_C"/>
    <property type="match status" value="1"/>
</dbReference>
<protein>
    <submittedName>
        <fullName evidence="2">Deaminase</fullName>
    </submittedName>
</protein>
<dbReference type="GO" id="GO:0008703">
    <property type="term" value="F:5-amino-6-(5-phosphoribosylamino)uracil reductase activity"/>
    <property type="evidence" value="ECO:0007669"/>
    <property type="project" value="InterPro"/>
</dbReference>
<dbReference type="RefSeq" id="WP_123825560.1">
    <property type="nucleotide sequence ID" value="NZ_RKMF01000011.1"/>
</dbReference>
<accession>A0A3N4A2T8</accession>
<keyword evidence="3" id="KW-1185">Reference proteome</keyword>
<evidence type="ECO:0000259" key="1">
    <source>
        <dbReference type="Pfam" id="PF01872"/>
    </source>
</evidence>
<dbReference type="SUPFAM" id="SSF53597">
    <property type="entry name" value="Dihydrofolate reductase-like"/>
    <property type="match status" value="1"/>
</dbReference>
<dbReference type="OrthoDB" id="7949219at2"/>
<dbReference type="InterPro" id="IPR002734">
    <property type="entry name" value="RibDG_C"/>
</dbReference>
<proteinExistence type="predicted"/>
<sequence length="187" mass="20749">MGILTYATTVSLDGYVADATGDFQWSAPSEQVFSAHLARMREVSTEILGRKTYELMRYWGSEPDGDQWSSDEREFAGQWQNLRTVVVSSTLDPDQLVSERDTLLPTLALDQLREMVAEAPGVVEIFGPTTAAPAIRAGLVEAFEFFIVPKVVGGGLRALPEGVHLDLRRTDHTVFDDGSIRVRYISR</sequence>
<dbReference type="PANTHER" id="PTHR38011:SF11">
    <property type="entry name" value="2,5-DIAMINO-6-RIBOSYLAMINO-4(3H)-PYRIMIDINONE 5'-PHOSPHATE REDUCTASE"/>
    <property type="match status" value="1"/>
</dbReference>
<dbReference type="AlphaFoldDB" id="A0A3N4A2T8"/>
<dbReference type="Gene3D" id="3.40.430.10">
    <property type="entry name" value="Dihydrofolate Reductase, subunit A"/>
    <property type="match status" value="1"/>
</dbReference>
<evidence type="ECO:0000313" key="3">
    <source>
        <dbReference type="Proteomes" id="UP000270616"/>
    </source>
</evidence>
<reference evidence="2 3" key="1">
    <citation type="submission" date="2018-10" db="EMBL/GenBank/DDBJ databases">
        <title>Kocuria sp. M5W7-7, whole genome shotgun sequence.</title>
        <authorList>
            <person name="Tuo L."/>
        </authorList>
    </citation>
    <scope>NUCLEOTIDE SEQUENCE [LARGE SCALE GENOMIC DNA]</scope>
    <source>
        <strain evidence="2 3">M5W7-7</strain>
    </source>
</reference>
<dbReference type="EMBL" id="RKMF01000011">
    <property type="protein sequence ID" value="ROZ62699.1"/>
    <property type="molecule type" value="Genomic_DNA"/>
</dbReference>
<dbReference type="PANTHER" id="PTHR38011">
    <property type="entry name" value="DIHYDROFOLATE REDUCTASE FAMILY PROTEIN (AFU_ORTHOLOGUE AFUA_8G06820)"/>
    <property type="match status" value="1"/>
</dbReference>
<name>A0A3N4A2T8_9MICC</name>
<dbReference type="InterPro" id="IPR024072">
    <property type="entry name" value="DHFR-like_dom_sf"/>
</dbReference>
<comment type="caution">
    <text evidence="2">The sequence shown here is derived from an EMBL/GenBank/DDBJ whole genome shotgun (WGS) entry which is preliminary data.</text>
</comment>
<feature type="domain" description="Bacterial bifunctional deaminase-reductase C-terminal" evidence="1">
    <location>
        <begin position="4"/>
        <end position="176"/>
    </location>
</feature>